<evidence type="ECO:0000313" key="3">
    <source>
        <dbReference type="Proteomes" id="UP000765509"/>
    </source>
</evidence>
<dbReference type="Proteomes" id="UP000765509">
    <property type="component" value="Unassembled WGS sequence"/>
</dbReference>
<dbReference type="AlphaFoldDB" id="A0A9Q3GUZ8"/>
<feature type="region of interest" description="Disordered" evidence="1">
    <location>
        <begin position="18"/>
        <end position="58"/>
    </location>
</feature>
<proteinExistence type="predicted"/>
<comment type="caution">
    <text evidence="2">The sequence shown here is derived from an EMBL/GenBank/DDBJ whole genome shotgun (WGS) entry which is preliminary data.</text>
</comment>
<dbReference type="EMBL" id="AVOT02005785">
    <property type="protein sequence ID" value="MBW0479979.1"/>
    <property type="molecule type" value="Genomic_DNA"/>
</dbReference>
<gene>
    <name evidence="2" type="ORF">O181_019694</name>
</gene>
<feature type="compositionally biased region" description="Polar residues" evidence="1">
    <location>
        <begin position="40"/>
        <end position="49"/>
    </location>
</feature>
<evidence type="ECO:0000313" key="2">
    <source>
        <dbReference type="EMBL" id="MBW0479979.1"/>
    </source>
</evidence>
<evidence type="ECO:0000256" key="1">
    <source>
        <dbReference type="SAM" id="MobiDB-lite"/>
    </source>
</evidence>
<organism evidence="2 3">
    <name type="scientific">Austropuccinia psidii MF-1</name>
    <dbReference type="NCBI Taxonomy" id="1389203"/>
    <lineage>
        <taxon>Eukaryota</taxon>
        <taxon>Fungi</taxon>
        <taxon>Dikarya</taxon>
        <taxon>Basidiomycota</taxon>
        <taxon>Pucciniomycotina</taxon>
        <taxon>Pucciniomycetes</taxon>
        <taxon>Pucciniales</taxon>
        <taxon>Sphaerophragmiaceae</taxon>
        <taxon>Austropuccinia</taxon>
    </lineage>
</organism>
<accession>A0A9Q3GUZ8</accession>
<feature type="region of interest" description="Disordered" evidence="1">
    <location>
        <begin position="73"/>
        <end position="103"/>
    </location>
</feature>
<protein>
    <submittedName>
        <fullName evidence="2">Uncharacterized protein</fullName>
    </submittedName>
</protein>
<name>A0A9Q3GUZ8_9BASI</name>
<reference evidence="2" key="1">
    <citation type="submission" date="2021-03" db="EMBL/GenBank/DDBJ databases">
        <title>Draft genome sequence of rust myrtle Austropuccinia psidii MF-1, a brazilian biotype.</title>
        <authorList>
            <person name="Quecine M.C."/>
            <person name="Pachon D.M.R."/>
            <person name="Bonatelli M.L."/>
            <person name="Correr F.H."/>
            <person name="Franceschini L.M."/>
            <person name="Leite T.F."/>
            <person name="Margarido G.R.A."/>
            <person name="Almeida C.A."/>
            <person name="Ferrarezi J.A."/>
            <person name="Labate C.A."/>
        </authorList>
    </citation>
    <scope>NUCLEOTIDE SEQUENCE</scope>
    <source>
        <strain evidence="2">MF-1</strain>
    </source>
</reference>
<keyword evidence="3" id="KW-1185">Reference proteome</keyword>
<sequence>MKDSDGKRTFKLGLIVTHGIQMPKAKPTRSPPTRLPRSLYASQANSTATHPRPKRHPMVKGLILHTLPPFVELSQYNEPPVPGPSRSSKSQLPSHVDALTREP</sequence>